<dbReference type="Proteomes" id="UP000238430">
    <property type="component" value="Unassembled WGS sequence"/>
</dbReference>
<dbReference type="EMBL" id="PXOT01000020">
    <property type="protein sequence ID" value="PSG91941.1"/>
    <property type="molecule type" value="Genomic_DNA"/>
</dbReference>
<keyword evidence="1" id="KW-0732">Signal</keyword>
<dbReference type="RefSeq" id="WP_106677662.1">
    <property type="nucleotide sequence ID" value="NZ_JACHWV010000001.1"/>
</dbReference>
<gene>
    <name evidence="2" type="ORF">C7H61_05030</name>
</gene>
<feature type="chain" id="PRO_5015765773" evidence="1">
    <location>
        <begin position="21"/>
        <end position="278"/>
    </location>
</feature>
<evidence type="ECO:0000256" key="1">
    <source>
        <dbReference type="SAM" id="SignalP"/>
    </source>
</evidence>
<comment type="caution">
    <text evidence="2">The sequence shown here is derived from an EMBL/GenBank/DDBJ whole genome shotgun (WGS) entry which is preliminary data.</text>
</comment>
<name>A0A2T1NGD5_9FLAO</name>
<proteinExistence type="predicted"/>
<reference evidence="2 3" key="1">
    <citation type="submission" date="2018-03" db="EMBL/GenBank/DDBJ databases">
        <title>Mesoflavibacter sp. HG37 and Mesoflavibacter sp. HG96 sp.nov., two marine bacteria isolated from seawater of Western Pacific Ocean.</title>
        <authorList>
            <person name="Cheng H."/>
            <person name="Wu Y.-H."/>
            <person name="Guo L.-L."/>
            <person name="Xu X.-W."/>
        </authorList>
    </citation>
    <scope>NUCLEOTIDE SEQUENCE [LARGE SCALE GENOMIC DNA]</scope>
    <source>
        <strain evidence="2 3">KCTC 42117</strain>
    </source>
</reference>
<dbReference type="OrthoDB" id="1435518at2"/>
<organism evidence="2 3">
    <name type="scientific">Mesoflavibacter zeaxanthinifaciens subsp. sabulilitoris</name>
    <dbReference type="NCBI Taxonomy" id="1520893"/>
    <lineage>
        <taxon>Bacteria</taxon>
        <taxon>Pseudomonadati</taxon>
        <taxon>Bacteroidota</taxon>
        <taxon>Flavobacteriia</taxon>
        <taxon>Flavobacteriales</taxon>
        <taxon>Flavobacteriaceae</taxon>
        <taxon>Mesoflavibacter</taxon>
    </lineage>
</organism>
<evidence type="ECO:0000313" key="2">
    <source>
        <dbReference type="EMBL" id="PSG91941.1"/>
    </source>
</evidence>
<accession>A0A2T1NGD5</accession>
<feature type="signal peptide" evidence="1">
    <location>
        <begin position="1"/>
        <end position="20"/>
    </location>
</feature>
<evidence type="ECO:0000313" key="3">
    <source>
        <dbReference type="Proteomes" id="UP000238430"/>
    </source>
</evidence>
<dbReference type="AlphaFoldDB" id="A0A2T1NGD5"/>
<protein>
    <submittedName>
        <fullName evidence="2">Uncharacterized protein</fullName>
    </submittedName>
</protein>
<keyword evidence="3" id="KW-1185">Reference proteome</keyword>
<sequence>MKLTQSILLLFLSLFLFNCSDDSDDSEINNQIQFSGEFLPLSIDNQWDYDVENTNNNTNETTNSQDVLKVESENASGYSLSVNDNGVANGTMSGILTTGDLSLTETTLVSNGTIGLPIDGFDFNIVLDNALLYNTEAPNGELLYTQSGTFTQDFQGYPITINYSLFSTQLENLENMEVLGVNYDTVTSANISLELSVSTEVSVFGLTQTISLLDTQNVLSVDAFYAKDIGLITANANTGYSLNENTVTILQQLGVDLNMLPTNTSILNTQELTSYTLQ</sequence>